<protein>
    <submittedName>
        <fullName evidence="5">Amyloid beta protein binding family B member 3</fullName>
    </submittedName>
</protein>
<dbReference type="InterPro" id="IPR001202">
    <property type="entry name" value="WW_dom"/>
</dbReference>
<dbReference type="InterPro" id="IPR006020">
    <property type="entry name" value="PTB/PI_dom"/>
</dbReference>
<dbReference type="PROSITE" id="PS50020">
    <property type="entry name" value="WW_DOMAIN_2"/>
    <property type="match status" value="1"/>
</dbReference>
<dbReference type="Proteomes" id="UP000694724">
    <property type="component" value="Unplaced"/>
</dbReference>
<dbReference type="PANTHER" id="PTHR14058">
    <property type="entry name" value="AMYLOID BETA A4 PRECURSOR PROTEIN-BINDING FAMILY B"/>
    <property type="match status" value="1"/>
</dbReference>
<dbReference type="SMART" id="SM00462">
    <property type="entry name" value="PTB"/>
    <property type="match status" value="2"/>
</dbReference>
<keyword evidence="1" id="KW-0677">Repeat</keyword>
<name>A0A8D1TUK7_PIG</name>
<dbReference type="GO" id="GO:0001540">
    <property type="term" value="F:amyloid-beta binding"/>
    <property type="evidence" value="ECO:0007669"/>
    <property type="project" value="InterPro"/>
</dbReference>
<dbReference type="CDD" id="cd01272">
    <property type="entry name" value="PTB1_Fe65"/>
    <property type="match status" value="1"/>
</dbReference>
<feature type="domain" description="PID" evidence="3">
    <location>
        <begin position="315"/>
        <end position="379"/>
    </location>
</feature>
<dbReference type="PROSITE" id="PS01179">
    <property type="entry name" value="PID"/>
    <property type="match status" value="2"/>
</dbReference>
<evidence type="ECO:0000256" key="2">
    <source>
        <dbReference type="SAM" id="MobiDB-lite"/>
    </source>
</evidence>
<dbReference type="SMART" id="SM00456">
    <property type="entry name" value="WW"/>
    <property type="match status" value="1"/>
</dbReference>
<dbReference type="Ensembl" id="ENSSSCT00065068037.1">
    <property type="protein sequence ID" value="ENSSSCP00065029628.1"/>
    <property type="gene ID" value="ENSSSCG00065049589.1"/>
</dbReference>
<dbReference type="Ensembl" id="ENSSSCT00045028164.1">
    <property type="protein sequence ID" value="ENSSSCP00045019469.1"/>
    <property type="gene ID" value="ENSSSCG00045016428.1"/>
</dbReference>
<sequence>MLGKDYMLAIILVNCDDDLWGDQSLEGEPGLPPGWRKIRDAAGTYYWHVPSGSTQWQRPTWEPGDAESGTRTEGIWGLRPPKGRSFSSLESSLDRSNSLSWYGEESHIQRMEPGAKCFAVRSLGWVEVPEEDLVPGKSSIAVNNCIQQLAQTRSRGQPPDGAWGEGQNMLMILKKDAMSLVNPLDHSLIHCQPLVHIRVWGVGSSKGRPISDPARDFAFVAGDKDSCMLKCHVFRCDVPAKAIASALHGLCAQILSERVGVSGDSPCCSLDPISPEDLPRQVELLDAVSQAAQKYEALFMGTLPVTKAMEAGAEEEPLWECPVRLVTFIGVGRDPHTFGLIADLGRQSFQCAAFWCQPHAGGLSEAVQAACMVQYQKCLVASAARGKAWGAQARARLRLKRTSSVDSPGGPLPLPLLKGGVGGAGAAPRKRSVFSFLDAFRLKPSLLHMP</sequence>
<dbReference type="InterPro" id="IPR011993">
    <property type="entry name" value="PH-like_dom_sf"/>
</dbReference>
<evidence type="ECO:0000313" key="6">
    <source>
        <dbReference type="Proteomes" id="UP000694724"/>
    </source>
</evidence>
<dbReference type="CDD" id="cd00201">
    <property type="entry name" value="WW"/>
    <property type="match status" value="1"/>
</dbReference>
<evidence type="ECO:0000259" key="3">
    <source>
        <dbReference type="PROSITE" id="PS01179"/>
    </source>
</evidence>
<dbReference type="SUPFAM" id="SSF50729">
    <property type="entry name" value="PH domain-like"/>
    <property type="match status" value="2"/>
</dbReference>
<dbReference type="FunFam" id="2.20.70.10:FF:000003">
    <property type="entry name" value="amyloid beta A4 precursor protein-binding family B member 2"/>
    <property type="match status" value="1"/>
</dbReference>
<dbReference type="InterPro" id="IPR039576">
    <property type="entry name" value="APBB1/2/3"/>
</dbReference>
<dbReference type="Gene3D" id="2.30.29.30">
    <property type="entry name" value="Pleckstrin-homology domain (PH domain)/Phosphotyrosine-binding domain (PTB)"/>
    <property type="match status" value="2"/>
</dbReference>
<dbReference type="AlphaFoldDB" id="A0A8D1TUK7"/>
<dbReference type="InterPro" id="IPR036020">
    <property type="entry name" value="WW_dom_sf"/>
</dbReference>
<evidence type="ECO:0000313" key="5">
    <source>
        <dbReference type="Ensembl" id="ENSSSCP00055004818.1"/>
    </source>
</evidence>
<dbReference type="FunFam" id="2.30.29.30:FF:000143">
    <property type="entry name" value="amyloid beta A4 precursor protein-binding family B member 3 isoform X2"/>
    <property type="match status" value="1"/>
</dbReference>
<dbReference type="Proteomes" id="UP000694725">
    <property type="component" value="Unplaced"/>
</dbReference>
<accession>A0A8D1TUK7</accession>
<dbReference type="Proteomes" id="UP000694728">
    <property type="component" value="Unplaced"/>
</dbReference>
<dbReference type="Ensembl" id="ENSSSCT00055006136.1">
    <property type="protein sequence ID" value="ENSSSCP00055004818.1"/>
    <property type="gene ID" value="ENSSSCG00055003143.1"/>
</dbReference>
<dbReference type="Pfam" id="PF00640">
    <property type="entry name" value="PID"/>
    <property type="match status" value="1"/>
</dbReference>
<evidence type="ECO:0000256" key="1">
    <source>
        <dbReference type="ARBA" id="ARBA00022737"/>
    </source>
</evidence>
<dbReference type="Gene3D" id="2.20.70.10">
    <property type="match status" value="1"/>
</dbReference>
<dbReference type="SUPFAM" id="SSF51045">
    <property type="entry name" value="WW domain"/>
    <property type="match status" value="1"/>
</dbReference>
<feature type="domain" description="PID" evidence="3">
    <location>
        <begin position="118"/>
        <end position="258"/>
    </location>
</feature>
<dbReference type="Pfam" id="PF00397">
    <property type="entry name" value="WW"/>
    <property type="match status" value="1"/>
</dbReference>
<feature type="region of interest" description="Disordered" evidence="2">
    <location>
        <begin position="56"/>
        <end position="77"/>
    </location>
</feature>
<evidence type="ECO:0000259" key="4">
    <source>
        <dbReference type="PROSITE" id="PS50020"/>
    </source>
</evidence>
<organism evidence="5 6">
    <name type="scientific">Sus scrofa</name>
    <name type="common">Pig</name>
    <dbReference type="NCBI Taxonomy" id="9823"/>
    <lineage>
        <taxon>Eukaryota</taxon>
        <taxon>Metazoa</taxon>
        <taxon>Chordata</taxon>
        <taxon>Craniata</taxon>
        <taxon>Vertebrata</taxon>
        <taxon>Euteleostomi</taxon>
        <taxon>Mammalia</taxon>
        <taxon>Eutheria</taxon>
        <taxon>Laurasiatheria</taxon>
        <taxon>Artiodactyla</taxon>
        <taxon>Suina</taxon>
        <taxon>Suidae</taxon>
        <taxon>Sus</taxon>
    </lineage>
</organism>
<proteinExistence type="predicted"/>
<feature type="domain" description="WW" evidence="4">
    <location>
        <begin position="29"/>
        <end position="61"/>
    </location>
</feature>
<reference evidence="5" key="1">
    <citation type="submission" date="2025-05" db="UniProtKB">
        <authorList>
            <consortium name="Ensembl"/>
        </authorList>
    </citation>
    <scope>IDENTIFICATION</scope>
</reference>
<dbReference type="PROSITE" id="PS01159">
    <property type="entry name" value="WW_DOMAIN_1"/>
    <property type="match status" value="1"/>
</dbReference>
<gene>
    <name evidence="5" type="primary">APBB3</name>
</gene>
<dbReference type="Proteomes" id="UP000694570">
    <property type="component" value="Unplaced"/>
</dbReference>
<dbReference type="Ensembl" id="ENSSSCT00030044348.1">
    <property type="protein sequence ID" value="ENSSSCP00030019970.1"/>
    <property type="gene ID" value="ENSSSCG00030031964.1"/>
</dbReference>
<dbReference type="PANTHER" id="PTHR14058:SF10">
    <property type="entry name" value="AMYLOID-BETA A4 PRECURSOR PROTEIN-BINDING FAMILY B MEMBER 3"/>
    <property type="match status" value="1"/>
</dbReference>